<evidence type="ECO:0000259" key="1">
    <source>
        <dbReference type="Pfam" id="PF12728"/>
    </source>
</evidence>
<evidence type="ECO:0000313" key="3">
    <source>
        <dbReference type="Proteomes" id="UP000606889"/>
    </source>
</evidence>
<dbReference type="EMBL" id="JACOON010000003">
    <property type="protein sequence ID" value="MBC5648122.1"/>
    <property type="molecule type" value="Genomic_DNA"/>
</dbReference>
<accession>A0ABR7EEA3</accession>
<comment type="caution">
    <text evidence="2">The sequence shown here is derived from an EMBL/GenBank/DDBJ whole genome shotgun (WGS) entry which is preliminary data.</text>
</comment>
<sequence length="68" mass="8068">MSPANINEKNMFRNYPDIVTVSQLQEMLNIGRTYAYKLLKNQEIYNKKVGKEYKIPKIGVIEYVKRNE</sequence>
<gene>
    <name evidence="2" type="ORF">H8S18_07205</name>
</gene>
<protein>
    <submittedName>
        <fullName evidence="2">Helix-turn-helix domain-containing protein</fullName>
    </submittedName>
</protein>
<proteinExistence type="predicted"/>
<name>A0ABR7EEA3_9FIRM</name>
<dbReference type="Pfam" id="PF12728">
    <property type="entry name" value="HTH_17"/>
    <property type="match status" value="1"/>
</dbReference>
<reference evidence="2 3" key="1">
    <citation type="submission" date="2020-08" db="EMBL/GenBank/DDBJ databases">
        <title>Genome public.</title>
        <authorList>
            <person name="Liu C."/>
            <person name="Sun Q."/>
        </authorList>
    </citation>
    <scope>NUCLEOTIDE SEQUENCE [LARGE SCALE GENOMIC DNA]</scope>
    <source>
        <strain evidence="2 3">NSJ-35</strain>
    </source>
</reference>
<organism evidence="2 3">
    <name type="scientific">Christensenella tenuis</name>
    <dbReference type="NCBI Taxonomy" id="2763033"/>
    <lineage>
        <taxon>Bacteria</taxon>
        <taxon>Bacillati</taxon>
        <taxon>Bacillota</taxon>
        <taxon>Clostridia</taxon>
        <taxon>Christensenellales</taxon>
        <taxon>Christensenellaceae</taxon>
        <taxon>Christensenella</taxon>
    </lineage>
</organism>
<dbReference type="InterPro" id="IPR041657">
    <property type="entry name" value="HTH_17"/>
</dbReference>
<dbReference type="Proteomes" id="UP000606889">
    <property type="component" value="Unassembled WGS sequence"/>
</dbReference>
<feature type="domain" description="Helix-turn-helix" evidence="1">
    <location>
        <begin position="19"/>
        <end position="67"/>
    </location>
</feature>
<dbReference type="NCBIfam" id="TIGR01764">
    <property type="entry name" value="excise"/>
    <property type="match status" value="1"/>
</dbReference>
<evidence type="ECO:0000313" key="2">
    <source>
        <dbReference type="EMBL" id="MBC5648122.1"/>
    </source>
</evidence>
<dbReference type="RefSeq" id="WP_186857639.1">
    <property type="nucleotide sequence ID" value="NZ_JACOON010000003.1"/>
</dbReference>
<dbReference type="InterPro" id="IPR010093">
    <property type="entry name" value="SinI_DNA-bd"/>
</dbReference>
<keyword evidence="3" id="KW-1185">Reference proteome</keyword>